<evidence type="ECO:0000256" key="3">
    <source>
        <dbReference type="ARBA" id="ARBA00022679"/>
    </source>
</evidence>
<dbReference type="PANTHER" id="PTHR12001:SF69">
    <property type="entry name" value="ALL TRANS-POLYPRENYL-DIPHOSPHATE SYNTHASE PDSS1"/>
    <property type="match status" value="1"/>
</dbReference>
<dbReference type="EMBL" id="LWQS01000039">
    <property type="protein sequence ID" value="OAN47094.1"/>
    <property type="molecule type" value="Genomic_DNA"/>
</dbReference>
<accession>A0A178MGJ6</accession>
<evidence type="ECO:0000256" key="4">
    <source>
        <dbReference type="ARBA" id="ARBA00022723"/>
    </source>
</evidence>
<dbReference type="Gene3D" id="1.10.600.10">
    <property type="entry name" value="Farnesyl Diphosphate Synthase"/>
    <property type="match status" value="1"/>
</dbReference>
<dbReference type="Pfam" id="PF00348">
    <property type="entry name" value="polyprenyl_synt"/>
    <property type="match status" value="1"/>
</dbReference>
<gene>
    <name evidence="7" type="ORF">A6A03_10740</name>
</gene>
<dbReference type="GO" id="GO:0008299">
    <property type="term" value="P:isoprenoid biosynthetic process"/>
    <property type="evidence" value="ECO:0007669"/>
    <property type="project" value="InterPro"/>
</dbReference>
<dbReference type="OrthoDB" id="150750at2"/>
<keyword evidence="3 6" id="KW-0808">Transferase</keyword>
<evidence type="ECO:0000313" key="8">
    <source>
        <dbReference type="Proteomes" id="UP000078287"/>
    </source>
</evidence>
<dbReference type="STRING" id="1707952.A6A03_10740"/>
<dbReference type="InterPro" id="IPR008949">
    <property type="entry name" value="Isoprenoid_synthase_dom_sf"/>
</dbReference>
<dbReference type="PANTHER" id="PTHR12001">
    <property type="entry name" value="GERANYLGERANYL PYROPHOSPHATE SYNTHASE"/>
    <property type="match status" value="1"/>
</dbReference>
<dbReference type="GO" id="GO:0046872">
    <property type="term" value="F:metal ion binding"/>
    <property type="evidence" value="ECO:0007669"/>
    <property type="project" value="UniProtKB-KW"/>
</dbReference>
<keyword evidence="5" id="KW-0460">Magnesium</keyword>
<evidence type="ECO:0000256" key="1">
    <source>
        <dbReference type="ARBA" id="ARBA00001946"/>
    </source>
</evidence>
<evidence type="ECO:0000256" key="5">
    <source>
        <dbReference type="ARBA" id="ARBA00022842"/>
    </source>
</evidence>
<organism evidence="7 8">
    <name type="scientific">Chloroflexus islandicus</name>
    <dbReference type="NCBI Taxonomy" id="1707952"/>
    <lineage>
        <taxon>Bacteria</taxon>
        <taxon>Bacillati</taxon>
        <taxon>Chloroflexota</taxon>
        <taxon>Chloroflexia</taxon>
        <taxon>Chloroflexales</taxon>
        <taxon>Chloroflexineae</taxon>
        <taxon>Chloroflexaceae</taxon>
        <taxon>Chloroflexus</taxon>
    </lineage>
</organism>
<comment type="cofactor">
    <cofactor evidence="1">
        <name>Mg(2+)</name>
        <dbReference type="ChEBI" id="CHEBI:18420"/>
    </cofactor>
</comment>
<proteinExistence type="inferred from homology"/>
<keyword evidence="4" id="KW-0479">Metal-binding</keyword>
<dbReference type="SUPFAM" id="SSF48576">
    <property type="entry name" value="Terpenoid synthases"/>
    <property type="match status" value="1"/>
</dbReference>
<evidence type="ECO:0000256" key="6">
    <source>
        <dbReference type="RuleBase" id="RU004466"/>
    </source>
</evidence>
<dbReference type="RefSeq" id="WP_066784778.1">
    <property type="nucleotide sequence ID" value="NZ_LWQS01000039.1"/>
</dbReference>
<dbReference type="AlphaFoldDB" id="A0A178MGJ6"/>
<keyword evidence="8" id="KW-1185">Reference proteome</keyword>
<reference evidence="7 8" key="1">
    <citation type="submission" date="2016-04" db="EMBL/GenBank/DDBJ databases">
        <title>Chloroflexus islandicus sp. nov., a thermophilic filamentous anoxygenic phototrophic bacterium from geyser Strokkur (Iceland).</title>
        <authorList>
            <person name="Gaisin V.A."/>
            <person name="Kalashnikov A.M."/>
            <person name="Sukhacheva M.V."/>
            <person name="Grouzdev D.S."/>
            <person name="Ivanov T.M."/>
            <person name="Kuznetsov B."/>
            <person name="Gorlenko V.M."/>
        </authorList>
    </citation>
    <scope>NUCLEOTIDE SEQUENCE [LARGE SCALE GENOMIC DNA]</scope>
    <source>
        <strain evidence="8">isl-2</strain>
    </source>
</reference>
<evidence type="ECO:0000313" key="7">
    <source>
        <dbReference type="EMBL" id="OAN47094.1"/>
    </source>
</evidence>
<comment type="caution">
    <text evidence="7">The sequence shown here is derived from an EMBL/GenBank/DDBJ whole genome shotgun (WGS) entry which is preliminary data.</text>
</comment>
<protein>
    <submittedName>
        <fullName evidence="7">Polyprenyl synthetase</fullName>
    </submittedName>
</protein>
<dbReference type="CDD" id="cd00867">
    <property type="entry name" value="Trans_IPPS"/>
    <property type="match status" value="1"/>
</dbReference>
<sequence length="305" mass="32006">MSWSVPPELHHDFLFVEQLLRERTRARLAVISMVGPHLMNDPSDRLRALIVLAIARLGNGAGEQVAHAAAAVELIEAATRAHDDLIDEQARRTGRVANGAWDHGVALMVGDYLFALAAGEMARSPDPRIIGLYSQAVMRICEGQLTTVSSLTPPEAALAVYWQRAEALAGALLAAAAQAGVLCGGLADSLLEPAAQFGLHLGLARQLAKEIRDIEADGAWLQAGHVPLALVLAASDSPAPALQALFAHPSPETIAAALPIIRRDGLPAARAVLVEQQAAARQALAQLPVGATTPWLAALIDQIGG</sequence>
<dbReference type="InterPro" id="IPR000092">
    <property type="entry name" value="Polyprenyl_synt"/>
</dbReference>
<dbReference type="GO" id="GO:0004659">
    <property type="term" value="F:prenyltransferase activity"/>
    <property type="evidence" value="ECO:0007669"/>
    <property type="project" value="InterPro"/>
</dbReference>
<comment type="similarity">
    <text evidence="2 6">Belongs to the FPP/GGPP synthase family.</text>
</comment>
<dbReference type="Proteomes" id="UP000078287">
    <property type="component" value="Unassembled WGS sequence"/>
</dbReference>
<evidence type="ECO:0000256" key="2">
    <source>
        <dbReference type="ARBA" id="ARBA00006706"/>
    </source>
</evidence>
<name>A0A178MGJ6_9CHLR</name>